<dbReference type="PROSITE" id="PS51186">
    <property type="entry name" value="GNAT"/>
    <property type="match status" value="1"/>
</dbReference>
<proteinExistence type="predicted"/>
<feature type="domain" description="N-acetyltransferase" evidence="1">
    <location>
        <begin position="14"/>
        <end position="125"/>
    </location>
</feature>
<dbReference type="InterPro" id="IPR000182">
    <property type="entry name" value="GNAT_dom"/>
</dbReference>
<dbReference type="SUPFAM" id="SSF55729">
    <property type="entry name" value="Acyl-CoA N-acyltransferases (Nat)"/>
    <property type="match status" value="1"/>
</dbReference>
<dbReference type="InterPro" id="IPR016181">
    <property type="entry name" value="Acyl_CoA_acyltransferase"/>
</dbReference>
<feature type="non-terminal residue" evidence="2">
    <location>
        <position position="125"/>
    </location>
</feature>
<dbReference type="EMBL" id="JABDJR010000684">
    <property type="protein sequence ID" value="NNF08479.1"/>
    <property type="molecule type" value="Genomic_DNA"/>
</dbReference>
<evidence type="ECO:0000313" key="3">
    <source>
        <dbReference type="Proteomes" id="UP000547674"/>
    </source>
</evidence>
<organism evidence="2 3">
    <name type="scientific">Eiseniibacteriota bacterium</name>
    <dbReference type="NCBI Taxonomy" id="2212470"/>
    <lineage>
        <taxon>Bacteria</taxon>
        <taxon>Candidatus Eiseniibacteriota</taxon>
    </lineage>
</organism>
<sequence>MVPSLKTLRDGSPLEIREATAEDAVPLQSYIEATSAESNFLSFGPGEFGISIEENQVFLEQCQKTDNLLYLVASSRDLIVGSLVFHGGKRPRMRHCGEFGISVSKSHWGLGVGGFLVDAMITWAK</sequence>
<protein>
    <submittedName>
        <fullName evidence="2">GNAT family N-acetyltransferase</fullName>
    </submittedName>
</protein>
<keyword evidence="2" id="KW-0808">Transferase</keyword>
<evidence type="ECO:0000313" key="2">
    <source>
        <dbReference type="EMBL" id="NNF08479.1"/>
    </source>
</evidence>
<name>A0A7Y2H3U1_UNCEI</name>
<dbReference type="CDD" id="cd04301">
    <property type="entry name" value="NAT_SF"/>
    <property type="match status" value="1"/>
</dbReference>
<evidence type="ECO:0000259" key="1">
    <source>
        <dbReference type="PROSITE" id="PS51186"/>
    </source>
</evidence>
<dbReference type="GO" id="GO:0016747">
    <property type="term" value="F:acyltransferase activity, transferring groups other than amino-acyl groups"/>
    <property type="evidence" value="ECO:0007669"/>
    <property type="project" value="InterPro"/>
</dbReference>
<dbReference type="Pfam" id="PF00583">
    <property type="entry name" value="Acetyltransf_1"/>
    <property type="match status" value="1"/>
</dbReference>
<gene>
    <name evidence="2" type="ORF">HKN21_17085</name>
</gene>
<comment type="caution">
    <text evidence="2">The sequence shown here is derived from an EMBL/GenBank/DDBJ whole genome shotgun (WGS) entry which is preliminary data.</text>
</comment>
<dbReference type="Gene3D" id="3.40.630.30">
    <property type="match status" value="1"/>
</dbReference>
<dbReference type="AlphaFoldDB" id="A0A7Y2H3U1"/>
<reference evidence="2 3" key="1">
    <citation type="submission" date="2020-03" db="EMBL/GenBank/DDBJ databases">
        <title>Metabolic flexibility allows generalist bacteria to become dominant in a frequently disturbed ecosystem.</title>
        <authorList>
            <person name="Chen Y.-J."/>
            <person name="Leung P.M."/>
            <person name="Bay S.K."/>
            <person name="Hugenholtz P."/>
            <person name="Kessler A.J."/>
            <person name="Shelley G."/>
            <person name="Waite D.W."/>
            <person name="Cook P.L."/>
            <person name="Greening C."/>
        </authorList>
    </citation>
    <scope>NUCLEOTIDE SEQUENCE [LARGE SCALE GENOMIC DNA]</scope>
    <source>
        <strain evidence="2">SS_bin_28</strain>
    </source>
</reference>
<accession>A0A7Y2H3U1</accession>
<dbReference type="Proteomes" id="UP000547674">
    <property type="component" value="Unassembled WGS sequence"/>
</dbReference>